<dbReference type="InterPro" id="IPR042095">
    <property type="entry name" value="SUMF_sf"/>
</dbReference>
<feature type="domain" description="Sulfatase-modifying factor enzyme-like" evidence="1">
    <location>
        <begin position="83"/>
        <end position="376"/>
    </location>
</feature>
<dbReference type="PANTHER" id="PTHR23150:SF19">
    <property type="entry name" value="FORMYLGLYCINE-GENERATING ENZYME"/>
    <property type="match status" value="1"/>
</dbReference>
<dbReference type="Proteomes" id="UP001620295">
    <property type="component" value="Unassembled WGS sequence"/>
</dbReference>
<dbReference type="RefSeq" id="WP_358631668.1">
    <property type="nucleotide sequence ID" value="NZ_JBFACG010000054.1"/>
</dbReference>
<dbReference type="PANTHER" id="PTHR23150">
    <property type="entry name" value="SULFATASE MODIFYING FACTOR 1, 2"/>
    <property type="match status" value="1"/>
</dbReference>
<evidence type="ECO:0000313" key="3">
    <source>
        <dbReference type="Proteomes" id="UP001620295"/>
    </source>
</evidence>
<name>A0ABW8LW32_9ACTN</name>
<dbReference type="InterPro" id="IPR051043">
    <property type="entry name" value="Sulfatase_Mod_Factor_Kinase"/>
</dbReference>
<proteinExistence type="predicted"/>
<dbReference type="SUPFAM" id="SSF56436">
    <property type="entry name" value="C-type lectin-like"/>
    <property type="match status" value="1"/>
</dbReference>
<comment type="caution">
    <text evidence="2">The sequence shown here is derived from an EMBL/GenBank/DDBJ whole genome shotgun (WGS) entry which is preliminary data.</text>
</comment>
<evidence type="ECO:0000313" key="2">
    <source>
        <dbReference type="EMBL" id="MFK4269184.1"/>
    </source>
</evidence>
<accession>A0ABW8LW32</accession>
<sequence>MGSEHDTGSAYAWLRTDHTATGSAPELLRLARELEARGDVRTAATAYDRARMVAPADPEIAEARGALLDRMAVEEHGILFRYVPAGSFAMGSADGDPDERPVHPVRLDDYWLSETPVSWAAFCDLMDWEPAPTGMPRERRKRKRSAALDPSWYLHEANKIRLQYCEDATVRATDWHAHAPRHDWVSGDGERVDSRTLFGTPRRDDPRRPWAYDRKPMVSVSWQDAEELCERLSTGEVRYGLPTEAEWERAARGGLPGHRYPWGDAPPTPERCDFDRFDQFAILPMRRLPPNGYGLYGMSGGVWEWTADWYDAAYYRTGPQTNPTGPDRGQERVLRGGSWADCAEAVTVSFRMSREAGSWRQGGWGAHMTPNIGFRLCRKGLAPTATP</sequence>
<dbReference type="Pfam" id="PF03781">
    <property type="entry name" value="FGE-sulfatase"/>
    <property type="match status" value="1"/>
</dbReference>
<dbReference type="Gene3D" id="3.90.1580.10">
    <property type="entry name" value="paralog of FGE (formylglycine-generating enzyme)"/>
    <property type="match status" value="1"/>
</dbReference>
<dbReference type="InterPro" id="IPR016187">
    <property type="entry name" value="CTDL_fold"/>
</dbReference>
<protein>
    <submittedName>
        <fullName evidence="2">SUMF1/EgtB/PvdO family nonheme iron enzyme</fullName>
    </submittedName>
</protein>
<organism evidence="2 3">
    <name type="scientific">Streptomyces milbemycinicus</name>
    <dbReference type="NCBI Taxonomy" id="476552"/>
    <lineage>
        <taxon>Bacteria</taxon>
        <taxon>Bacillati</taxon>
        <taxon>Actinomycetota</taxon>
        <taxon>Actinomycetes</taxon>
        <taxon>Kitasatosporales</taxon>
        <taxon>Streptomycetaceae</taxon>
        <taxon>Streptomyces</taxon>
    </lineage>
</organism>
<dbReference type="EMBL" id="JBJDQH010000010">
    <property type="protein sequence ID" value="MFK4269184.1"/>
    <property type="molecule type" value="Genomic_DNA"/>
</dbReference>
<reference evidence="2 3" key="1">
    <citation type="submission" date="2024-11" db="EMBL/GenBank/DDBJ databases">
        <title>The Natural Products Discovery Center: Release of the First 8490 Sequenced Strains for Exploring Actinobacteria Biosynthetic Diversity.</title>
        <authorList>
            <person name="Kalkreuter E."/>
            <person name="Kautsar S.A."/>
            <person name="Yang D."/>
            <person name="Bader C.D."/>
            <person name="Teijaro C.N."/>
            <person name="Fluegel L."/>
            <person name="Davis C.M."/>
            <person name="Simpson J.R."/>
            <person name="Lauterbach L."/>
            <person name="Steele A.D."/>
            <person name="Gui C."/>
            <person name="Meng S."/>
            <person name="Li G."/>
            <person name="Viehrig K."/>
            <person name="Ye F."/>
            <person name="Su P."/>
            <person name="Kiefer A.F."/>
            <person name="Nichols A."/>
            <person name="Cepeda A.J."/>
            <person name="Yan W."/>
            <person name="Fan B."/>
            <person name="Jiang Y."/>
            <person name="Adhikari A."/>
            <person name="Zheng C.-J."/>
            <person name="Schuster L."/>
            <person name="Cowan T.M."/>
            <person name="Smanski M.J."/>
            <person name="Chevrette M.G."/>
            <person name="De Carvalho L.P.S."/>
            <person name="Shen B."/>
        </authorList>
    </citation>
    <scope>NUCLEOTIDE SEQUENCE [LARGE SCALE GENOMIC DNA]</scope>
    <source>
        <strain evidence="2 3">NPDC020863</strain>
    </source>
</reference>
<gene>
    <name evidence="2" type="ORF">ACI2L5_30215</name>
</gene>
<evidence type="ECO:0000259" key="1">
    <source>
        <dbReference type="Pfam" id="PF03781"/>
    </source>
</evidence>
<dbReference type="InterPro" id="IPR005532">
    <property type="entry name" value="SUMF_dom"/>
</dbReference>
<keyword evidence="3" id="KW-1185">Reference proteome</keyword>